<dbReference type="Gene3D" id="1.10.1200.10">
    <property type="entry name" value="ACP-like"/>
    <property type="match status" value="1"/>
</dbReference>
<protein>
    <recommendedName>
        <fullName evidence="7">Acyl carrier protein</fullName>
        <shortName evidence="7">ACP</shortName>
    </recommendedName>
</protein>
<dbReference type="GO" id="GO:0000035">
    <property type="term" value="F:acyl binding"/>
    <property type="evidence" value="ECO:0007669"/>
    <property type="project" value="TreeGrafter"/>
</dbReference>
<evidence type="ECO:0000256" key="2">
    <source>
        <dbReference type="ARBA" id="ARBA00022516"/>
    </source>
</evidence>
<keyword evidence="5 7" id="KW-0443">Lipid metabolism</keyword>
<sequence>MPFDTICRIIASQIEIEPEKIQLSTKFQQDLGIDSLSIFEIVMELEDVYRIEIPTEDLEELISVADLVDYMSKRTN</sequence>
<dbReference type="UniPathway" id="UPA00094"/>
<keyword evidence="6 7" id="KW-0275">Fatty acid biosynthesis</keyword>
<dbReference type="PROSITE" id="PS50075">
    <property type="entry name" value="CARRIER"/>
    <property type="match status" value="1"/>
</dbReference>
<keyword evidence="7" id="KW-0963">Cytoplasm</keyword>
<gene>
    <name evidence="7" type="primary">acpP</name>
    <name evidence="9" type="ORF">GQ588_13495</name>
</gene>
<keyword evidence="4 7" id="KW-0276">Fatty acid metabolism</keyword>
<dbReference type="Pfam" id="PF00550">
    <property type="entry name" value="PP-binding"/>
    <property type="match status" value="1"/>
</dbReference>
<feature type="domain" description="Carrier" evidence="8">
    <location>
        <begin position="1"/>
        <end position="75"/>
    </location>
</feature>
<reference evidence="9 10" key="1">
    <citation type="submission" date="2019-12" db="EMBL/GenBank/DDBJ databases">
        <title>Sequence classification of anaerobic respiratory reductive dehalogenases: First we see many, then we see few.</title>
        <authorList>
            <person name="Molenda O."/>
            <person name="Puentes Jacome L.A."/>
            <person name="Cao X."/>
            <person name="Nesbo C.L."/>
            <person name="Tang S."/>
            <person name="Morson N."/>
            <person name="Patron J."/>
            <person name="Lomheim L."/>
            <person name="Wishart D.S."/>
            <person name="Edwards E.A."/>
        </authorList>
    </citation>
    <scope>NUCLEOTIDE SEQUENCE [LARGE SCALE GENOMIC DNA]</scope>
    <source>
        <strain evidence="9 10">12DCA</strain>
    </source>
</reference>
<comment type="function">
    <text evidence="7">Carrier of the growing fatty acid chain in fatty acid biosynthesis.</text>
</comment>
<dbReference type="InterPro" id="IPR009081">
    <property type="entry name" value="PP-bd_ACP"/>
</dbReference>
<evidence type="ECO:0000259" key="8">
    <source>
        <dbReference type="PROSITE" id="PS50075"/>
    </source>
</evidence>
<keyword evidence="3 7" id="KW-0597">Phosphoprotein</keyword>
<dbReference type="InterPro" id="IPR036736">
    <property type="entry name" value="ACP-like_sf"/>
</dbReference>
<comment type="pathway">
    <text evidence="7">Lipid metabolism; fatty acid biosynthesis.</text>
</comment>
<dbReference type="EMBL" id="CP046996">
    <property type="protein sequence ID" value="QHA01581.1"/>
    <property type="molecule type" value="Genomic_DNA"/>
</dbReference>
<evidence type="ECO:0000256" key="5">
    <source>
        <dbReference type="ARBA" id="ARBA00023098"/>
    </source>
</evidence>
<name>A0A857DLH1_9FIRM</name>
<evidence type="ECO:0000313" key="9">
    <source>
        <dbReference type="EMBL" id="QHA01581.1"/>
    </source>
</evidence>
<dbReference type="NCBIfam" id="NF002148">
    <property type="entry name" value="PRK00982.1-2"/>
    <property type="match status" value="1"/>
</dbReference>
<keyword evidence="2 7" id="KW-0444">Lipid biosynthesis</keyword>
<dbReference type="RefSeq" id="WP_019224676.1">
    <property type="nucleotide sequence ID" value="NZ_CP046996.1"/>
</dbReference>
<dbReference type="InterPro" id="IPR003231">
    <property type="entry name" value="ACP"/>
</dbReference>
<keyword evidence="1 7" id="KW-0596">Phosphopantetheine</keyword>
<dbReference type="SUPFAM" id="SSF47336">
    <property type="entry name" value="ACP-like"/>
    <property type="match status" value="1"/>
</dbReference>
<evidence type="ECO:0000313" key="10">
    <source>
        <dbReference type="Proteomes" id="UP000430508"/>
    </source>
</evidence>
<comment type="subcellular location">
    <subcellularLocation>
        <location evidence="7">Cytoplasm</location>
    </subcellularLocation>
</comment>
<evidence type="ECO:0000256" key="4">
    <source>
        <dbReference type="ARBA" id="ARBA00022832"/>
    </source>
</evidence>
<evidence type="ECO:0000256" key="1">
    <source>
        <dbReference type="ARBA" id="ARBA00022450"/>
    </source>
</evidence>
<dbReference type="PANTHER" id="PTHR20863">
    <property type="entry name" value="ACYL CARRIER PROTEIN"/>
    <property type="match status" value="1"/>
</dbReference>
<comment type="similarity">
    <text evidence="7">Belongs to the acyl carrier protein (ACP) family.</text>
</comment>
<dbReference type="PANTHER" id="PTHR20863:SF76">
    <property type="entry name" value="CARRIER DOMAIN-CONTAINING PROTEIN"/>
    <property type="match status" value="1"/>
</dbReference>
<evidence type="ECO:0000256" key="6">
    <source>
        <dbReference type="ARBA" id="ARBA00023160"/>
    </source>
</evidence>
<dbReference type="AlphaFoldDB" id="A0A857DLH1"/>
<accession>A0A857DLH1</accession>
<dbReference type="Proteomes" id="UP000430508">
    <property type="component" value="Chromosome"/>
</dbReference>
<evidence type="ECO:0000256" key="3">
    <source>
        <dbReference type="ARBA" id="ARBA00022553"/>
    </source>
</evidence>
<comment type="PTM">
    <text evidence="7">4'-phosphopantetheine is transferred from CoA to a specific serine of apo-ACP by AcpS. This modification is essential for activity because fatty acids are bound in thioester linkage to the sulfhydryl of the prosthetic group.</text>
</comment>
<dbReference type="HAMAP" id="MF_01217">
    <property type="entry name" value="Acyl_carrier"/>
    <property type="match status" value="1"/>
</dbReference>
<dbReference type="NCBIfam" id="NF002150">
    <property type="entry name" value="PRK00982.1-4"/>
    <property type="match status" value="1"/>
</dbReference>
<dbReference type="GO" id="GO:0005737">
    <property type="term" value="C:cytoplasm"/>
    <property type="evidence" value="ECO:0007669"/>
    <property type="project" value="UniProtKB-SubCell"/>
</dbReference>
<proteinExistence type="inferred from homology"/>
<dbReference type="GO" id="GO:0000036">
    <property type="term" value="F:acyl carrier activity"/>
    <property type="evidence" value="ECO:0007669"/>
    <property type="project" value="UniProtKB-UniRule"/>
</dbReference>
<evidence type="ECO:0000256" key="7">
    <source>
        <dbReference type="HAMAP-Rule" id="MF_01217"/>
    </source>
</evidence>
<feature type="modified residue" description="O-(pantetheine 4'-phosphoryl)serine" evidence="7">
    <location>
        <position position="35"/>
    </location>
</feature>
<organism evidence="9 10">
    <name type="scientific">Dehalobacter restrictus</name>
    <dbReference type="NCBI Taxonomy" id="55583"/>
    <lineage>
        <taxon>Bacteria</taxon>
        <taxon>Bacillati</taxon>
        <taxon>Bacillota</taxon>
        <taxon>Clostridia</taxon>
        <taxon>Eubacteriales</taxon>
        <taxon>Desulfitobacteriaceae</taxon>
        <taxon>Dehalobacter</taxon>
    </lineage>
</organism>